<dbReference type="RefSeq" id="XP_062641838.1">
    <property type="nucleotide sequence ID" value="XM_062787390.1"/>
</dbReference>
<gene>
    <name evidence="2" type="ORF">N657DRAFT_442192</name>
</gene>
<evidence type="ECO:0000313" key="2">
    <source>
        <dbReference type="EMBL" id="KAK4118065.1"/>
    </source>
</evidence>
<dbReference type="EMBL" id="MU853288">
    <property type="protein sequence ID" value="KAK4118065.1"/>
    <property type="molecule type" value="Genomic_DNA"/>
</dbReference>
<reference evidence="2" key="2">
    <citation type="submission" date="2023-05" db="EMBL/GenBank/DDBJ databases">
        <authorList>
            <consortium name="Lawrence Berkeley National Laboratory"/>
            <person name="Steindorff A."/>
            <person name="Hensen N."/>
            <person name="Bonometti L."/>
            <person name="Westerberg I."/>
            <person name="Brannstrom I.O."/>
            <person name="Guillou S."/>
            <person name="Cros-Aarteil S."/>
            <person name="Calhoun S."/>
            <person name="Haridas S."/>
            <person name="Kuo A."/>
            <person name="Mondo S."/>
            <person name="Pangilinan J."/>
            <person name="Riley R."/>
            <person name="Labutti K."/>
            <person name="Andreopoulos B."/>
            <person name="Lipzen A."/>
            <person name="Chen C."/>
            <person name="Yanf M."/>
            <person name="Daum C."/>
            <person name="Ng V."/>
            <person name="Clum A."/>
            <person name="Ohm R."/>
            <person name="Martin F."/>
            <person name="Silar P."/>
            <person name="Natvig D."/>
            <person name="Lalanne C."/>
            <person name="Gautier V."/>
            <person name="Ament-Velasquez S.L."/>
            <person name="Kruys A."/>
            <person name="Hutchinson M.I."/>
            <person name="Powell A.J."/>
            <person name="Barry K."/>
            <person name="Miller A.N."/>
            <person name="Grigoriev I.V."/>
            <person name="Debuchy R."/>
            <person name="Gladieux P."/>
            <person name="Thoren M.H."/>
            <person name="Johannesson H."/>
        </authorList>
    </citation>
    <scope>NUCLEOTIDE SEQUENCE</scope>
    <source>
        <strain evidence="2">CBS 731.68</strain>
    </source>
</reference>
<dbReference type="AlphaFoldDB" id="A0AAN6TP54"/>
<feature type="chain" id="PRO_5042890848" evidence="1">
    <location>
        <begin position="20"/>
        <end position="122"/>
    </location>
</feature>
<accession>A0AAN6TP54</accession>
<evidence type="ECO:0000313" key="3">
    <source>
        <dbReference type="Proteomes" id="UP001302602"/>
    </source>
</evidence>
<sequence length="122" mass="13984">MRITTLTATVLATASVVSADVLTILARAQWTTWTQRSNAIWHFNNGEEHQFSANEGCRGNPVPGVREICMDWSRVRAHFWEGNRKRCFQEWNERTVGSCAPYGESWGTVCSIHRWHEVGCSW</sequence>
<feature type="signal peptide" evidence="1">
    <location>
        <begin position="1"/>
        <end position="19"/>
    </location>
</feature>
<keyword evidence="1" id="KW-0732">Signal</keyword>
<protein>
    <submittedName>
        <fullName evidence="2">Uncharacterized protein</fullName>
    </submittedName>
</protein>
<keyword evidence="3" id="KW-1185">Reference proteome</keyword>
<evidence type="ECO:0000256" key="1">
    <source>
        <dbReference type="SAM" id="SignalP"/>
    </source>
</evidence>
<dbReference type="GeneID" id="87824160"/>
<organism evidence="2 3">
    <name type="scientific">Parathielavia appendiculata</name>
    <dbReference type="NCBI Taxonomy" id="2587402"/>
    <lineage>
        <taxon>Eukaryota</taxon>
        <taxon>Fungi</taxon>
        <taxon>Dikarya</taxon>
        <taxon>Ascomycota</taxon>
        <taxon>Pezizomycotina</taxon>
        <taxon>Sordariomycetes</taxon>
        <taxon>Sordariomycetidae</taxon>
        <taxon>Sordariales</taxon>
        <taxon>Chaetomiaceae</taxon>
        <taxon>Parathielavia</taxon>
    </lineage>
</organism>
<dbReference type="Proteomes" id="UP001302602">
    <property type="component" value="Unassembled WGS sequence"/>
</dbReference>
<name>A0AAN6TP54_9PEZI</name>
<proteinExistence type="predicted"/>
<comment type="caution">
    <text evidence="2">The sequence shown here is derived from an EMBL/GenBank/DDBJ whole genome shotgun (WGS) entry which is preliminary data.</text>
</comment>
<reference evidence="2" key="1">
    <citation type="journal article" date="2023" name="Mol. Phylogenet. Evol.">
        <title>Genome-scale phylogeny and comparative genomics of the fungal order Sordariales.</title>
        <authorList>
            <person name="Hensen N."/>
            <person name="Bonometti L."/>
            <person name="Westerberg I."/>
            <person name="Brannstrom I.O."/>
            <person name="Guillou S."/>
            <person name="Cros-Aarteil S."/>
            <person name="Calhoun S."/>
            <person name="Haridas S."/>
            <person name="Kuo A."/>
            <person name="Mondo S."/>
            <person name="Pangilinan J."/>
            <person name="Riley R."/>
            <person name="LaButti K."/>
            <person name="Andreopoulos B."/>
            <person name="Lipzen A."/>
            <person name="Chen C."/>
            <person name="Yan M."/>
            <person name="Daum C."/>
            <person name="Ng V."/>
            <person name="Clum A."/>
            <person name="Steindorff A."/>
            <person name="Ohm R.A."/>
            <person name="Martin F."/>
            <person name="Silar P."/>
            <person name="Natvig D.O."/>
            <person name="Lalanne C."/>
            <person name="Gautier V."/>
            <person name="Ament-Velasquez S.L."/>
            <person name="Kruys A."/>
            <person name="Hutchinson M.I."/>
            <person name="Powell A.J."/>
            <person name="Barry K."/>
            <person name="Miller A.N."/>
            <person name="Grigoriev I.V."/>
            <person name="Debuchy R."/>
            <person name="Gladieux P."/>
            <person name="Hiltunen Thoren M."/>
            <person name="Johannesson H."/>
        </authorList>
    </citation>
    <scope>NUCLEOTIDE SEQUENCE</scope>
    <source>
        <strain evidence="2">CBS 731.68</strain>
    </source>
</reference>